<dbReference type="OMA" id="SSKWQVQ"/>
<evidence type="ECO:0000256" key="1">
    <source>
        <dbReference type="SAM" id="MobiDB-lite"/>
    </source>
</evidence>
<keyword evidence="3" id="KW-1185">Reference proteome</keyword>
<dbReference type="HOGENOM" id="CLU_153423_0_0_1"/>
<reference evidence="2 3" key="1">
    <citation type="journal article" date="2007" name="Nature">
        <title>Evolution of genes and genomes on the Drosophila phylogeny.</title>
        <authorList>
            <consortium name="Drosophila 12 Genomes Consortium"/>
            <person name="Clark A.G."/>
            <person name="Eisen M.B."/>
            <person name="Smith D.R."/>
            <person name="Bergman C.M."/>
            <person name="Oliver B."/>
            <person name="Markow T.A."/>
            <person name="Kaufman T.C."/>
            <person name="Kellis M."/>
            <person name="Gelbart W."/>
            <person name="Iyer V.N."/>
            <person name="Pollard D.A."/>
            <person name="Sackton T.B."/>
            <person name="Larracuente A.M."/>
            <person name="Singh N.D."/>
            <person name="Abad J.P."/>
            <person name="Abt D.N."/>
            <person name="Adryan B."/>
            <person name="Aguade M."/>
            <person name="Akashi H."/>
            <person name="Anderson W.W."/>
            <person name="Aquadro C.F."/>
            <person name="Ardell D.H."/>
            <person name="Arguello R."/>
            <person name="Artieri C.G."/>
            <person name="Barbash D.A."/>
            <person name="Barker D."/>
            <person name="Barsanti P."/>
            <person name="Batterham P."/>
            <person name="Batzoglou S."/>
            <person name="Begun D."/>
            <person name="Bhutkar A."/>
            <person name="Blanco E."/>
            <person name="Bosak S.A."/>
            <person name="Bradley R.K."/>
            <person name="Brand A.D."/>
            <person name="Brent M.R."/>
            <person name="Brooks A.N."/>
            <person name="Brown R.H."/>
            <person name="Butlin R.K."/>
            <person name="Caggese C."/>
            <person name="Calvi B.R."/>
            <person name="Bernardo de Carvalho A."/>
            <person name="Caspi A."/>
            <person name="Castrezana S."/>
            <person name="Celniker S.E."/>
            <person name="Chang J.L."/>
            <person name="Chapple C."/>
            <person name="Chatterji S."/>
            <person name="Chinwalla A."/>
            <person name="Civetta A."/>
            <person name="Clifton S.W."/>
            <person name="Comeron J.M."/>
            <person name="Costello J.C."/>
            <person name="Coyne J.A."/>
            <person name="Daub J."/>
            <person name="David R.G."/>
            <person name="Delcher A.L."/>
            <person name="Delehaunty K."/>
            <person name="Do C.B."/>
            <person name="Ebling H."/>
            <person name="Edwards K."/>
            <person name="Eickbush T."/>
            <person name="Evans J.D."/>
            <person name="Filipski A."/>
            <person name="Findeiss S."/>
            <person name="Freyhult E."/>
            <person name="Fulton L."/>
            <person name="Fulton R."/>
            <person name="Garcia A.C."/>
            <person name="Gardiner A."/>
            <person name="Garfield D.A."/>
            <person name="Garvin B.E."/>
            <person name="Gibson G."/>
            <person name="Gilbert D."/>
            <person name="Gnerre S."/>
            <person name="Godfrey J."/>
            <person name="Good R."/>
            <person name="Gotea V."/>
            <person name="Gravely B."/>
            <person name="Greenberg A.J."/>
            <person name="Griffiths-Jones S."/>
            <person name="Gross S."/>
            <person name="Guigo R."/>
            <person name="Gustafson E.A."/>
            <person name="Haerty W."/>
            <person name="Hahn M.W."/>
            <person name="Halligan D.L."/>
            <person name="Halpern A.L."/>
            <person name="Halter G.M."/>
            <person name="Han M.V."/>
            <person name="Heger A."/>
            <person name="Hillier L."/>
            <person name="Hinrichs A.S."/>
            <person name="Holmes I."/>
            <person name="Hoskins R.A."/>
            <person name="Hubisz M.J."/>
            <person name="Hultmark D."/>
            <person name="Huntley M.A."/>
            <person name="Jaffe D.B."/>
            <person name="Jagadeeshan S."/>
            <person name="Jeck W.R."/>
            <person name="Johnson J."/>
            <person name="Jones C.D."/>
            <person name="Jordan W.C."/>
            <person name="Karpen G.H."/>
            <person name="Kataoka E."/>
            <person name="Keightley P.D."/>
            <person name="Kheradpour P."/>
            <person name="Kirkness E.F."/>
            <person name="Koerich L.B."/>
            <person name="Kristiansen K."/>
            <person name="Kudrna D."/>
            <person name="Kulathinal R.J."/>
            <person name="Kumar S."/>
            <person name="Kwok R."/>
            <person name="Lander E."/>
            <person name="Langley C.H."/>
            <person name="Lapoint R."/>
            <person name="Lazzaro B.P."/>
            <person name="Lee S.J."/>
            <person name="Levesque L."/>
            <person name="Li R."/>
            <person name="Lin C.F."/>
            <person name="Lin M.F."/>
            <person name="Lindblad-Toh K."/>
            <person name="Llopart A."/>
            <person name="Long M."/>
            <person name="Low L."/>
            <person name="Lozovsky E."/>
            <person name="Lu J."/>
            <person name="Luo M."/>
            <person name="Machado C.A."/>
            <person name="Makalowski W."/>
            <person name="Marzo M."/>
            <person name="Matsuda M."/>
            <person name="Matzkin L."/>
            <person name="McAllister B."/>
            <person name="McBride C.S."/>
            <person name="McKernan B."/>
            <person name="McKernan K."/>
            <person name="Mendez-Lago M."/>
            <person name="Minx P."/>
            <person name="Mollenhauer M.U."/>
            <person name="Montooth K."/>
            <person name="Mount S.M."/>
            <person name="Mu X."/>
            <person name="Myers E."/>
            <person name="Negre B."/>
            <person name="Newfeld S."/>
            <person name="Nielsen R."/>
            <person name="Noor M.A."/>
            <person name="O'Grady P."/>
            <person name="Pachter L."/>
            <person name="Papaceit M."/>
            <person name="Parisi M.J."/>
            <person name="Parisi M."/>
            <person name="Parts L."/>
            <person name="Pedersen J.S."/>
            <person name="Pesole G."/>
            <person name="Phillippy A.M."/>
            <person name="Ponting C.P."/>
            <person name="Pop M."/>
            <person name="Porcelli D."/>
            <person name="Powell J.R."/>
            <person name="Prohaska S."/>
            <person name="Pruitt K."/>
            <person name="Puig M."/>
            <person name="Quesneville H."/>
            <person name="Ram K.R."/>
            <person name="Rand D."/>
            <person name="Rasmussen M.D."/>
            <person name="Reed L.K."/>
            <person name="Reenan R."/>
            <person name="Reily A."/>
            <person name="Remington K.A."/>
            <person name="Rieger T.T."/>
            <person name="Ritchie M.G."/>
            <person name="Robin C."/>
            <person name="Rogers Y.H."/>
            <person name="Rohde C."/>
            <person name="Rozas J."/>
            <person name="Rubenfield M.J."/>
            <person name="Ruiz A."/>
            <person name="Russo S."/>
            <person name="Salzberg S.L."/>
            <person name="Sanchez-Gracia A."/>
            <person name="Saranga D.J."/>
            <person name="Sato H."/>
            <person name="Schaeffer S.W."/>
            <person name="Schatz M.C."/>
            <person name="Schlenke T."/>
            <person name="Schwartz R."/>
            <person name="Segarra C."/>
            <person name="Singh R.S."/>
            <person name="Sirot L."/>
            <person name="Sirota M."/>
            <person name="Sisneros N.B."/>
            <person name="Smith C.D."/>
            <person name="Smith T.F."/>
            <person name="Spieth J."/>
            <person name="Stage D.E."/>
            <person name="Stark A."/>
            <person name="Stephan W."/>
            <person name="Strausberg R.L."/>
            <person name="Strempel S."/>
            <person name="Sturgill D."/>
            <person name="Sutton G."/>
            <person name="Sutton G.G."/>
            <person name="Tao W."/>
            <person name="Teichmann S."/>
            <person name="Tobari Y.N."/>
            <person name="Tomimura Y."/>
            <person name="Tsolas J.M."/>
            <person name="Valente V.L."/>
            <person name="Venter E."/>
            <person name="Venter J.C."/>
            <person name="Vicario S."/>
            <person name="Vieira F.G."/>
            <person name="Vilella A.J."/>
            <person name="Villasante A."/>
            <person name="Walenz B."/>
            <person name="Wang J."/>
            <person name="Wasserman M."/>
            <person name="Watts T."/>
            <person name="Wilson D."/>
            <person name="Wilson R.K."/>
            <person name="Wing R.A."/>
            <person name="Wolfner M.F."/>
            <person name="Wong A."/>
            <person name="Wong G.K."/>
            <person name="Wu C.I."/>
            <person name="Wu G."/>
            <person name="Yamamoto D."/>
            <person name="Yang H.P."/>
            <person name="Yang S.P."/>
            <person name="Yorke J.A."/>
            <person name="Yoshida K."/>
            <person name="Zdobnov E."/>
            <person name="Zhang P."/>
            <person name="Zhang Y."/>
            <person name="Zimin A.V."/>
            <person name="Baldwin J."/>
            <person name="Abdouelleil A."/>
            <person name="Abdulkadir J."/>
            <person name="Abebe A."/>
            <person name="Abera B."/>
            <person name="Abreu J."/>
            <person name="Acer S.C."/>
            <person name="Aftuck L."/>
            <person name="Alexander A."/>
            <person name="An P."/>
            <person name="Anderson E."/>
            <person name="Anderson S."/>
            <person name="Arachi H."/>
            <person name="Azer M."/>
            <person name="Bachantsang P."/>
            <person name="Barry A."/>
            <person name="Bayul T."/>
            <person name="Berlin A."/>
            <person name="Bessette D."/>
            <person name="Bloom T."/>
            <person name="Blye J."/>
            <person name="Boguslavskiy L."/>
            <person name="Bonnet C."/>
            <person name="Boukhgalter B."/>
            <person name="Bourzgui I."/>
            <person name="Brown A."/>
            <person name="Cahill P."/>
            <person name="Channer S."/>
            <person name="Cheshatsang Y."/>
            <person name="Chuda L."/>
            <person name="Citroen M."/>
            <person name="Collymore A."/>
            <person name="Cooke P."/>
            <person name="Costello M."/>
            <person name="D'Aco K."/>
            <person name="Daza R."/>
            <person name="De Haan G."/>
            <person name="DeGray S."/>
            <person name="DeMaso C."/>
            <person name="Dhargay N."/>
            <person name="Dooley K."/>
            <person name="Dooley E."/>
            <person name="Doricent M."/>
            <person name="Dorje P."/>
            <person name="Dorjee K."/>
            <person name="Dupes A."/>
            <person name="Elong R."/>
            <person name="Falk J."/>
            <person name="Farina A."/>
            <person name="Faro S."/>
            <person name="Ferguson D."/>
            <person name="Fisher S."/>
            <person name="Foley C.D."/>
            <person name="Franke A."/>
            <person name="Friedrich D."/>
            <person name="Gadbois L."/>
            <person name="Gearin G."/>
            <person name="Gearin C.R."/>
            <person name="Giannoukos G."/>
            <person name="Goode T."/>
            <person name="Graham J."/>
            <person name="Grandbois E."/>
            <person name="Grewal S."/>
            <person name="Gyaltsen K."/>
            <person name="Hafez N."/>
            <person name="Hagos B."/>
            <person name="Hall J."/>
            <person name="Henson C."/>
            <person name="Hollinger A."/>
            <person name="Honan T."/>
            <person name="Huard M.D."/>
            <person name="Hughes L."/>
            <person name="Hurhula B."/>
            <person name="Husby M.E."/>
            <person name="Kamat A."/>
            <person name="Kanga B."/>
            <person name="Kashin S."/>
            <person name="Khazanovich D."/>
            <person name="Kisner P."/>
            <person name="Lance K."/>
            <person name="Lara M."/>
            <person name="Lee W."/>
            <person name="Lennon N."/>
            <person name="Letendre F."/>
            <person name="LeVine R."/>
            <person name="Lipovsky A."/>
            <person name="Liu X."/>
            <person name="Liu J."/>
            <person name="Liu S."/>
            <person name="Lokyitsang T."/>
            <person name="Lokyitsang Y."/>
            <person name="Lubonja R."/>
            <person name="Lui A."/>
            <person name="MacDonald P."/>
            <person name="Magnisalis V."/>
            <person name="Maru K."/>
            <person name="Matthews C."/>
            <person name="McCusker W."/>
            <person name="McDonough S."/>
            <person name="Mehta T."/>
            <person name="Meldrim J."/>
            <person name="Meneus L."/>
            <person name="Mihai O."/>
            <person name="Mihalev A."/>
            <person name="Mihova T."/>
            <person name="Mittelman R."/>
            <person name="Mlenga V."/>
            <person name="Montmayeur A."/>
            <person name="Mulrain L."/>
            <person name="Navidi A."/>
            <person name="Naylor J."/>
            <person name="Negash T."/>
            <person name="Nguyen T."/>
            <person name="Nguyen N."/>
            <person name="Nicol R."/>
            <person name="Norbu C."/>
            <person name="Norbu N."/>
            <person name="Novod N."/>
            <person name="O'Neill B."/>
            <person name="Osman S."/>
            <person name="Markiewicz E."/>
            <person name="Oyono O.L."/>
            <person name="Patti C."/>
            <person name="Phunkhang P."/>
            <person name="Pierre F."/>
            <person name="Priest M."/>
            <person name="Raghuraman S."/>
            <person name="Rege F."/>
            <person name="Reyes R."/>
            <person name="Rise C."/>
            <person name="Rogov P."/>
            <person name="Ross K."/>
            <person name="Ryan E."/>
            <person name="Settipalli S."/>
            <person name="Shea T."/>
            <person name="Sherpa N."/>
            <person name="Shi L."/>
            <person name="Shih D."/>
            <person name="Sparrow T."/>
            <person name="Spaulding J."/>
            <person name="Stalker J."/>
            <person name="Stange-Thomann N."/>
            <person name="Stavropoulos S."/>
            <person name="Stone C."/>
            <person name="Strader C."/>
            <person name="Tesfaye S."/>
            <person name="Thomson T."/>
            <person name="Thoulutsang Y."/>
            <person name="Thoulutsang D."/>
            <person name="Topham K."/>
            <person name="Topping I."/>
            <person name="Tsamla T."/>
            <person name="Vassiliev H."/>
            <person name="Vo A."/>
            <person name="Wangchuk T."/>
            <person name="Wangdi T."/>
            <person name="Weiand M."/>
            <person name="Wilkinson J."/>
            <person name="Wilson A."/>
            <person name="Yadav S."/>
            <person name="Young G."/>
            <person name="Yu Q."/>
            <person name="Zembek L."/>
            <person name="Zhong D."/>
            <person name="Zimmer A."/>
            <person name="Zwirko Z."/>
            <person name="Jaffe D.B."/>
            <person name="Alvarez P."/>
            <person name="Brockman W."/>
            <person name="Butler J."/>
            <person name="Chin C."/>
            <person name="Gnerre S."/>
            <person name="Grabherr M."/>
            <person name="Kleber M."/>
            <person name="Mauceli E."/>
            <person name="MacCallum I."/>
        </authorList>
    </citation>
    <scope>NUCLEOTIDE SEQUENCE [LARGE SCALE GENOMIC DNA]</scope>
    <source>
        <strain evidence="3">Rob3c / Tucson 14021-0248.25</strain>
    </source>
</reference>
<feature type="compositionally biased region" description="Low complexity" evidence="1">
    <location>
        <begin position="123"/>
        <end position="139"/>
    </location>
</feature>
<organism evidence="3">
    <name type="scientific">Drosophila sechellia</name>
    <name type="common">Fruit fly</name>
    <dbReference type="NCBI Taxonomy" id="7238"/>
    <lineage>
        <taxon>Eukaryota</taxon>
        <taxon>Metazoa</taxon>
        <taxon>Ecdysozoa</taxon>
        <taxon>Arthropoda</taxon>
        <taxon>Hexapoda</taxon>
        <taxon>Insecta</taxon>
        <taxon>Pterygota</taxon>
        <taxon>Neoptera</taxon>
        <taxon>Endopterygota</taxon>
        <taxon>Diptera</taxon>
        <taxon>Brachycera</taxon>
        <taxon>Muscomorpha</taxon>
        <taxon>Ephydroidea</taxon>
        <taxon>Drosophilidae</taxon>
        <taxon>Drosophila</taxon>
        <taxon>Sophophora</taxon>
    </lineage>
</organism>
<proteinExistence type="predicted"/>
<protein>
    <submittedName>
        <fullName evidence="2">GM22341</fullName>
    </submittedName>
</protein>
<dbReference type="PhylomeDB" id="B4IAJ6"/>
<accession>B4IAJ6</accession>
<feature type="compositionally biased region" description="Polar residues" evidence="1">
    <location>
        <begin position="107"/>
        <end position="118"/>
    </location>
</feature>
<feature type="compositionally biased region" description="Basic and acidic residues" evidence="1">
    <location>
        <begin position="92"/>
        <end position="103"/>
    </location>
</feature>
<sequence length="139" mass="15292">MELIKPPRMSAVWFSTGPEVAGGSASRESTNCNININSNISNKSNKDEKSLASWLHEEISLECQLGKNLFIFGSNELTERQADKQRTKRTGGRTDDWRTDAALDGRTTVSDSPQNKTMGKQPGSNNKSSGTSSKWQVQV</sequence>
<dbReference type="KEGG" id="dse:6616396"/>
<gene>
    <name evidence="2" type="primary">Dsec\GM22341</name>
    <name evidence="2" type="ORF">Dsec_GM22341</name>
</gene>
<feature type="region of interest" description="Disordered" evidence="1">
    <location>
        <begin position="74"/>
        <end position="139"/>
    </location>
</feature>
<evidence type="ECO:0000313" key="3">
    <source>
        <dbReference type="Proteomes" id="UP000001292"/>
    </source>
</evidence>
<evidence type="ECO:0000313" key="2">
    <source>
        <dbReference type="EMBL" id="EDW44309.1"/>
    </source>
</evidence>
<dbReference type="Proteomes" id="UP000001292">
    <property type="component" value="Unassembled WGS sequence"/>
</dbReference>
<dbReference type="EMBL" id="CH480826">
    <property type="protein sequence ID" value="EDW44309.1"/>
    <property type="molecule type" value="Genomic_DNA"/>
</dbReference>
<dbReference type="AlphaFoldDB" id="B4IAJ6"/>
<dbReference type="STRING" id="7238.B4IAJ6"/>
<name>B4IAJ6_DROSE</name>